<proteinExistence type="predicted"/>
<keyword evidence="3" id="KW-1185">Reference proteome</keyword>
<evidence type="ECO:0000313" key="2">
    <source>
        <dbReference type="EMBL" id="CAH1422976.1"/>
    </source>
</evidence>
<feature type="region of interest" description="Disordered" evidence="1">
    <location>
        <begin position="438"/>
        <end position="476"/>
    </location>
</feature>
<feature type="region of interest" description="Disordered" evidence="1">
    <location>
        <begin position="537"/>
        <end position="566"/>
    </location>
</feature>
<feature type="compositionally biased region" description="Basic and acidic residues" evidence="1">
    <location>
        <begin position="556"/>
        <end position="566"/>
    </location>
</feature>
<comment type="caution">
    <text evidence="2">The sequence shown here is derived from an EMBL/GenBank/DDBJ whole genome shotgun (WGS) entry which is preliminary data.</text>
</comment>
<feature type="region of interest" description="Disordered" evidence="1">
    <location>
        <begin position="269"/>
        <end position="350"/>
    </location>
</feature>
<evidence type="ECO:0000313" key="3">
    <source>
        <dbReference type="Proteomes" id="UP001157418"/>
    </source>
</evidence>
<reference evidence="2 3" key="1">
    <citation type="submission" date="2022-01" db="EMBL/GenBank/DDBJ databases">
        <authorList>
            <person name="Xiong W."/>
            <person name="Schranz E."/>
        </authorList>
    </citation>
    <scope>NUCLEOTIDE SEQUENCE [LARGE SCALE GENOMIC DNA]</scope>
</reference>
<protein>
    <submittedName>
        <fullName evidence="2">Uncharacterized protein</fullName>
    </submittedName>
</protein>
<sequence>MASKEDGQTSKAKSLHKASQSHATGPSTETNSSSPKIDMVASNYAALLNTQEQPKEVGVIVEYLQKFPLAYALISTSPTPQSLITEVFQSTVISTRASLGLSDISHQPQTFVTPSSAQLLTMFKEMGYKFEDKTEPCLSRIRKSCLPTSWHFLSSVLTGCLFGSVSGRSREDFLNFLPDSKNKFLIHHPRWWSIIINDAIHNSNLAPGWIPEGPQPHFLCMKPYRIRTTSESDSSHPLILPDDILTKLDENSASLCSYQKYIQGIILPPKNKRKHSDHASKKLAKKKKISKSNQPPPIPSLVISNDNLGADLDEPTSPPKSGTSSKPHSFLDSLFQAPSDYDEPSSPAPVSATCFQSVLEIPSNRVSLDYDSLEDDDQNGEKQIEPEDLPKSSPVEDNQDEDTSMQTVDIPTSEGLVVDDEPHDMSIVLYSNAPTRTFSIDLDDYSPPTPKESQEKDDTPKETDEANTTEPEPERIRLTAQMLLVDEVKYIKTQSSSSPLCALQLKVASTDSKLELILAKLYGSNDRPPEPEAEILNKIRSSQSPVIHHIPDSPNEFEKRRPEKTE</sequence>
<organism evidence="2 3">
    <name type="scientific">Lactuca virosa</name>
    <dbReference type="NCBI Taxonomy" id="75947"/>
    <lineage>
        <taxon>Eukaryota</taxon>
        <taxon>Viridiplantae</taxon>
        <taxon>Streptophyta</taxon>
        <taxon>Embryophyta</taxon>
        <taxon>Tracheophyta</taxon>
        <taxon>Spermatophyta</taxon>
        <taxon>Magnoliopsida</taxon>
        <taxon>eudicotyledons</taxon>
        <taxon>Gunneridae</taxon>
        <taxon>Pentapetalae</taxon>
        <taxon>asterids</taxon>
        <taxon>campanulids</taxon>
        <taxon>Asterales</taxon>
        <taxon>Asteraceae</taxon>
        <taxon>Cichorioideae</taxon>
        <taxon>Cichorieae</taxon>
        <taxon>Lactucinae</taxon>
        <taxon>Lactuca</taxon>
    </lineage>
</organism>
<dbReference type="Proteomes" id="UP001157418">
    <property type="component" value="Unassembled WGS sequence"/>
</dbReference>
<gene>
    <name evidence="2" type="ORF">LVIROSA_LOCUS10275</name>
</gene>
<feature type="compositionally biased region" description="Basic and acidic residues" evidence="1">
    <location>
        <begin position="452"/>
        <end position="464"/>
    </location>
</feature>
<name>A0AAU9M7B8_9ASTR</name>
<feature type="compositionally biased region" description="Basic and acidic residues" evidence="1">
    <location>
        <begin position="379"/>
        <end position="390"/>
    </location>
</feature>
<dbReference type="EMBL" id="CAKMRJ010001112">
    <property type="protein sequence ID" value="CAH1422976.1"/>
    <property type="molecule type" value="Genomic_DNA"/>
</dbReference>
<feature type="region of interest" description="Disordered" evidence="1">
    <location>
        <begin position="370"/>
        <end position="421"/>
    </location>
</feature>
<dbReference type="AlphaFoldDB" id="A0AAU9M7B8"/>
<feature type="compositionally biased region" description="Basic residues" evidence="1">
    <location>
        <begin position="270"/>
        <end position="290"/>
    </location>
</feature>
<feature type="region of interest" description="Disordered" evidence="1">
    <location>
        <begin position="1"/>
        <end position="35"/>
    </location>
</feature>
<accession>A0AAU9M7B8</accession>
<feature type="compositionally biased region" description="Polar residues" evidence="1">
    <location>
        <begin position="9"/>
        <end position="35"/>
    </location>
</feature>
<evidence type="ECO:0000256" key="1">
    <source>
        <dbReference type="SAM" id="MobiDB-lite"/>
    </source>
</evidence>